<dbReference type="Proteomes" id="UP000604046">
    <property type="component" value="Unassembled WGS sequence"/>
</dbReference>
<dbReference type="SUPFAM" id="SSF56672">
    <property type="entry name" value="DNA/RNA polymerases"/>
    <property type="match status" value="1"/>
</dbReference>
<organism evidence="2 3">
    <name type="scientific">Symbiodinium natans</name>
    <dbReference type="NCBI Taxonomy" id="878477"/>
    <lineage>
        <taxon>Eukaryota</taxon>
        <taxon>Sar</taxon>
        <taxon>Alveolata</taxon>
        <taxon>Dinophyceae</taxon>
        <taxon>Suessiales</taxon>
        <taxon>Symbiodiniaceae</taxon>
        <taxon>Symbiodinium</taxon>
    </lineage>
</organism>
<feature type="compositionally biased region" description="Basic and acidic residues" evidence="1">
    <location>
        <begin position="306"/>
        <end position="324"/>
    </location>
</feature>
<protein>
    <submittedName>
        <fullName evidence="2">F25B4.6 protein</fullName>
    </submittedName>
</protein>
<dbReference type="PANTHER" id="PTHR33050:SF7">
    <property type="entry name" value="RIBONUCLEASE H"/>
    <property type="match status" value="1"/>
</dbReference>
<evidence type="ECO:0000256" key="1">
    <source>
        <dbReference type="SAM" id="MobiDB-lite"/>
    </source>
</evidence>
<sequence>MSSTMLESEASFTDRALAVGMEAAFVNSLVGAGINSFGRLAYICAVNPQSGDDAPLIEAVEKLLKRALAAREIPDLRRLWFEAHTFAISDLKSRVERSTLDPPRELPLAERISRLEAQKRRLPSLVFTERVEPSHGLVDKLQSMIDSGTITYLPPHKCPSRAQEISNDKPMQQVTLDSEGALKISKRHADLECETRGELKLREAFTRRALAYDQVGLMSFIAQEKWHTYLFDAVTREPPPNHRYVSIGQALNADRELWQLIAQESRGDIKIIKGTDPPLDAFIKRFQPSPQVNVCLAPLPAFSPYKGERPDGGKGPGKKGDRASKGKGWASQGKEGKGTPLKRKGETLQQDPRRAEILKLLREIPPNCVSRLPKTRQFICALFQHGKCPHQSKERCERGLHCCWHQDCFKKGGWHVFPIDHASNRFKPRVAFLPIDLSLSSSALLLGDMLRVTRASWIHLGIPCGTSSRARQIAVPAHLRAQGAPQPRPLRSAKHPLGLPHLQPAEAARVEAANAVYRTCVSCLHQAWLLGATVSIENPDTAWTWAALALLVKQFAAEQSCPEFADWYFGLEDVRFDMCMHGGDRPKATRFRATPSIFSSLAIRCDQTHAHRPWSVQKEGHRWLFDTAAAAQYPSLLCQRAVDAVSAGLDPQFLQDTTQAFRLSSLASIGVQKPKHVALIPEFKAKVWAAEPPDPDAKPLPGVTCSQCSQSQAQDPATPCWPVPLISPEDLPCPCLTSAPPHERLAWSLVQSGQASRDDLTTLCHLLPSDPASRRNRQAEGVAWTCGAYTFSGDVGLHRSVRTSPWTSLVLAAVVCHFAPGAMCTSIAVFCDMASPVHCDRFNDHRFFNVLVPLSHFQDGDVWVRSSSGVHPAPDGSGVMGELIPVSAGPCLLRTSVPHAVMPWRGSRVVLAAFVVSSWPRLPQKDLASLQELRFPWPNVHCSASNAAWGEGVGGLIYKATNSVKPQAWGVYYTPEEHLGCAINLPHPIDKACSVPDILRRAVFDLATVGCKEMHKRRLAKLEEIKDRASYRQVQEGHPITKGKRLALFRELLVESGFPDLSVCDFMEEGVSLVGAEPDSPLFSIRPKPMTMTPEQLDSQSVWRRRALLSSPPQQLEPEELMMLNDETEAECKAGFLEGPFSSEAEVSSRLGTDQWSPSQRFLLLQGEDQKPRVIDNLRDSGVNAAFGSSSYLSMHDCDFVTSLCLFVSKVWANRSEVSVTLETGEVLRGPWHNCEWVGRCFDLSKAYKQVPIKEASLKYAVIAMPSRTGCWAFYLARGLPFGGSGSVFSFCKVSKAIWHLAVTQLSIISSVYVDDFPTLEVSPLAPSTTHVFSDLLDTLGWAHATSGKKAVDFQQKWCALGAQFDVSRLHEGSLQVSNKPGRLERILSMAETMEVPEARVKQTAESLHGLLNFAGGFVLGHAFKPVAKLYSALAVSPSSAGPESLRENRMLLQSVVQTCKPRVFSIHSPGAPLVLYTDGSFEKCKGLWGCLLVDPASGRKAVLHGRVPNRIISHWTRVAGQQVICEIELLAVVCARWAFGDAFESRLGFVFVDNESARMTLIKRCSPALAMFRLIAALSAIDAVHSFGAWYERVPSKSNPADPPSRGLISAICEKLSACDEGCFEIPPELEKFILSDTFEKRLLDDLVSAYQRRAQQHGMKGGNKMLLSNSGQVRG</sequence>
<keyword evidence="3" id="KW-1185">Reference proteome</keyword>
<evidence type="ECO:0000313" key="2">
    <source>
        <dbReference type="EMBL" id="CAE7042068.1"/>
    </source>
</evidence>
<dbReference type="InterPro" id="IPR043502">
    <property type="entry name" value="DNA/RNA_pol_sf"/>
</dbReference>
<comment type="caution">
    <text evidence="2">The sequence shown here is derived from an EMBL/GenBank/DDBJ whole genome shotgun (WGS) entry which is preliminary data.</text>
</comment>
<dbReference type="OrthoDB" id="410385at2759"/>
<name>A0A812IQL2_9DINO</name>
<dbReference type="EMBL" id="CAJNDS010000311">
    <property type="protein sequence ID" value="CAE7042068.1"/>
    <property type="molecule type" value="Genomic_DNA"/>
</dbReference>
<dbReference type="PANTHER" id="PTHR33050">
    <property type="entry name" value="REVERSE TRANSCRIPTASE DOMAIN-CONTAINING PROTEIN"/>
    <property type="match status" value="1"/>
</dbReference>
<proteinExistence type="predicted"/>
<accession>A0A812IQL2</accession>
<gene>
    <name evidence="2" type="primary">F25B4.6</name>
    <name evidence="2" type="ORF">SNAT2548_LOCUS4965</name>
</gene>
<reference evidence="2" key="1">
    <citation type="submission" date="2021-02" db="EMBL/GenBank/DDBJ databases">
        <authorList>
            <person name="Dougan E. K."/>
            <person name="Rhodes N."/>
            <person name="Thang M."/>
            <person name="Chan C."/>
        </authorList>
    </citation>
    <scope>NUCLEOTIDE SEQUENCE</scope>
</reference>
<evidence type="ECO:0000313" key="3">
    <source>
        <dbReference type="Proteomes" id="UP000604046"/>
    </source>
</evidence>
<dbReference type="InterPro" id="IPR052055">
    <property type="entry name" value="Hepadnavirus_pol/RT"/>
</dbReference>
<feature type="region of interest" description="Disordered" evidence="1">
    <location>
        <begin position="305"/>
        <end position="349"/>
    </location>
</feature>